<name>A0A1F7TKH3_9BACT</name>
<reference evidence="2 3" key="1">
    <citation type="journal article" date="2016" name="Nat. Commun.">
        <title>Thousands of microbial genomes shed light on interconnected biogeochemical processes in an aquifer system.</title>
        <authorList>
            <person name="Anantharaman K."/>
            <person name="Brown C.T."/>
            <person name="Hug L.A."/>
            <person name="Sharon I."/>
            <person name="Castelle C.J."/>
            <person name="Probst A.J."/>
            <person name="Thomas B.C."/>
            <person name="Singh A."/>
            <person name="Wilkins M.J."/>
            <person name="Karaoz U."/>
            <person name="Brodie E.L."/>
            <person name="Williams K.H."/>
            <person name="Hubbard S.S."/>
            <person name="Banfield J.F."/>
        </authorList>
    </citation>
    <scope>NUCLEOTIDE SEQUENCE [LARGE SCALE GENOMIC DNA]</scope>
</reference>
<comment type="caution">
    <text evidence="2">The sequence shown here is derived from an EMBL/GenBank/DDBJ whole genome shotgun (WGS) entry which is preliminary data.</text>
</comment>
<dbReference type="CDD" id="cd22784">
    <property type="entry name" value="DPBB_MltA_YuiC-like"/>
    <property type="match status" value="1"/>
</dbReference>
<protein>
    <recommendedName>
        <fullName evidence="4">3D domain-containing protein</fullName>
    </recommendedName>
</protein>
<dbReference type="Proteomes" id="UP000177885">
    <property type="component" value="Unassembled WGS sequence"/>
</dbReference>
<keyword evidence="1" id="KW-0732">Signal</keyword>
<sequence length="158" mass="16872">MNIFNAIVASLVLMAGVNAVPTDQKAAVPVTPVAVAETAKTPAMVETEQVQTPAKPRVIGRIVTVTAYTSEVGQTDSTPCISADGSDICVKYAAGEKICATNDHPMHAKLHIEGYGECTVRDRMNKRYTGTGRVDIYLGRDTPAAFQWGARHVAVSRL</sequence>
<evidence type="ECO:0000256" key="1">
    <source>
        <dbReference type="SAM" id="SignalP"/>
    </source>
</evidence>
<dbReference type="AlphaFoldDB" id="A0A1F7TKH3"/>
<proteinExistence type="predicted"/>
<dbReference type="STRING" id="1802385.A2856_02225"/>
<dbReference type="EMBL" id="MGDT01000007">
    <property type="protein sequence ID" value="OGL66486.1"/>
    <property type="molecule type" value="Genomic_DNA"/>
</dbReference>
<feature type="signal peptide" evidence="1">
    <location>
        <begin position="1"/>
        <end position="19"/>
    </location>
</feature>
<gene>
    <name evidence="2" type="ORF">A2856_02225</name>
</gene>
<organism evidence="2 3">
    <name type="scientific">Candidatus Uhrbacteria bacterium RIFCSPHIGHO2_01_FULL_63_20</name>
    <dbReference type="NCBI Taxonomy" id="1802385"/>
    <lineage>
        <taxon>Bacteria</taxon>
        <taxon>Candidatus Uhriibacteriota</taxon>
    </lineage>
</organism>
<accession>A0A1F7TKH3</accession>
<evidence type="ECO:0000313" key="3">
    <source>
        <dbReference type="Proteomes" id="UP000177885"/>
    </source>
</evidence>
<evidence type="ECO:0008006" key="4">
    <source>
        <dbReference type="Google" id="ProtNLM"/>
    </source>
</evidence>
<evidence type="ECO:0000313" key="2">
    <source>
        <dbReference type="EMBL" id="OGL66486.1"/>
    </source>
</evidence>
<feature type="chain" id="PRO_5009532822" description="3D domain-containing protein" evidence="1">
    <location>
        <begin position="20"/>
        <end position="158"/>
    </location>
</feature>